<evidence type="ECO:0000313" key="1">
    <source>
        <dbReference type="EMBL" id="MBZ0158410.1"/>
    </source>
</evidence>
<sequence>MVLVTEEEEEAAINRGIAEDPDNPELTEEDFRRMRPAAEVVPELVEAYRKERRGRGPQKEPTKIRTTVRLSPDVVAYFKSKGRGWQTRLDEILKKHIKEHPQE</sequence>
<dbReference type="AlphaFoldDB" id="A0A953SDX1"/>
<dbReference type="Pfam" id="PF14384">
    <property type="entry name" value="BrnA_antitoxin"/>
    <property type="match status" value="1"/>
</dbReference>
<name>A0A953SDX1_9BACT</name>
<dbReference type="Proteomes" id="UP000705867">
    <property type="component" value="Unassembled WGS sequence"/>
</dbReference>
<gene>
    <name evidence="1" type="ORF">K8I29_19605</name>
</gene>
<dbReference type="EMBL" id="JAIOIV010000151">
    <property type="protein sequence ID" value="MBZ0158410.1"/>
    <property type="molecule type" value="Genomic_DNA"/>
</dbReference>
<protein>
    <submittedName>
        <fullName evidence="1">BrnA antitoxin family protein</fullName>
    </submittedName>
</protein>
<comment type="caution">
    <text evidence="1">The sequence shown here is derived from an EMBL/GenBank/DDBJ whole genome shotgun (WGS) entry which is preliminary data.</text>
</comment>
<reference evidence="1" key="2">
    <citation type="submission" date="2021-08" db="EMBL/GenBank/DDBJ databases">
        <authorList>
            <person name="Dalcin Martins P."/>
        </authorList>
    </citation>
    <scope>NUCLEOTIDE SEQUENCE</scope>
    <source>
        <strain evidence="1">MAG_39</strain>
    </source>
</reference>
<dbReference type="InterPro" id="IPR025528">
    <property type="entry name" value="BrnA_antitoxin"/>
</dbReference>
<evidence type="ECO:0000313" key="2">
    <source>
        <dbReference type="Proteomes" id="UP000705867"/>
    </source>
</evidence>
<accession>A0A953SDX1</accession>
<reference evidence="1" key="1">
    <citation type="journal article" date="2021" name="bioRxiv">
        <title>Unraveling nitrogen, sulfur and carbon metabolic pathways and microbial community transcriptional responses to substrate deprivation and toxicity stresses in a bioreactor mimicking anoxic brackish coastal sediment conditions.</title>
        <authorList>
            <person name="Martins P.D."/>
            <person name="Echeveste M.J."/>
            <person name="Arshad A."/>
            <person name="Kurth J."/>
            <person name="Ouboter H."/>
            <person name="Jetten M.S.M."/>
            <person name="Welte C.U."/>
        </authorList>
    </citation>
    <scope>NUCLEOTIDE SEQUENCE</scope>
    <source>
        <strain evidence="1">MAG_39</strain>
    </source>
</reference>
<proteinExistence type="predicted"/>
<organism evidence="1 2">
    <name type="scientific">Candidatus Nitrobium versatile</name>
    <dbReference type="NCBI Taxonomy" id="2884831"/>
    <lineage>
        <taxon>Bacteria</taxon>
        <taxon>Pseudomonadati</taxon>
        <taxon>Nitrospirota</taxon>
        <taxon>Nitrospiria</taxon>
        <taxon>Nitrospirales</taxon>
        <taxon>Nitrospiraceae</taxon>
        <taxon>Candidatus Nitrobium</taxon>
    </lineage>
</organism>